<dbReference type="EMBL" id="JBBPBK010000001">
    <property type="protein sequence ID" value="KAK9291693.1"/>
    <property type="molecule type" value="Genomic_DNA"/>
</dbReference>
<dbReference type="AlphaFoldDB" id="A0AAP0S620"/>
<proteinExistence type="predicted"/>
<evidence type="ECO:0000313" key="2">
    <source>
        <dbReference type="Proteomes" id="UP001415857"/>
    </source>
</evidence>
<accession>A0AAP0S620</accession>
<name>A0AAP0S620_LIQFO</name>
<reference evidence="1 2" key="1">
    <citation type="journal article" date="2024" name="Plant J.">
        <title>Genome sequences and population genomics reveal climatic adaptation and genomic divergence between two closely related sweetgum species.</title>
        <authorList>
            <person name="Xu W.Q."/>
            <person name="Ren C.Q."/>
            <person name="Zhang X.Y."/>
            <person name="Comes H.P."/>
            <person name="Liu X.H."/>
            <person name="Li Y.G."/>
            <person name="Kettle C.J."/>
            <person name="Jalonen R."/>
            <person name="Gaisberger H."/>
            <person name="Ma Y.Z."/>
            <person name="Qiu Y.X."/>
        </authorList>
    </citation>
    <scope>NUCLEOTIDE SEQUENCE [LARGE SCALE GENOMIC DNA]</scope>
    <source>
        <strain evidence="1">Hangzhou</strain>
    </source>
</reference>
<gene>
    <name evidence="1" type="ORF">L1049_019642</name>
</gene>
<dbReference type="Proteomes" id="UP001415857">
    <property type="component" value="Unassembled WGS sequence"/>
</dbReference>
<sequence>MAEQAALTIGELPVPVVVLYAGAKVGLHVVEKLALNRAENIRGYLVDPIEEYVVERSEEHDAVLEDYVVVPMGDCVAETIKNYALAPIQKKHSRSNQKV</sequence>
<organism evidence="1 2">
    <name type="scientific">Liquidambar formosana</name>
    <name type="common">Formosan gum</name>
    <dbReference type="NCBI Taxonomy" id="63359"/>
    <lineage>
        <taxon>Eukaryota</taxon>
        <taxon>Viridiplantae</taxon>
        <taxon>Streptophyta</taxon>
        <taxon>Embryophyta</taxon>
        <taxon>Tracheophyta</taxon>
        <taxon>Spermatophyta</taxon>
        <taxon>Magnoliopsida</taxon>
        <taxon>eudicotyledons</taxon>
        <taxon>Gunneridae</taxon>
        <taxon>Pentapetalae</taxon>
        <taxon>Saxifragales</taxon>
        <taxon>Altingiaceae</taxon>
        <taxon>Liquidambar</taxon>
    </lineage>
</organism>
<comment type="caution">
    <text evidence="1">The sequence shown here is derived from an EMBL/GenBank/DDBJ whole genome shotgun (WGS) entry which is preliminary data.</text>
</comment>
<protein>
    <submittedName>
        <fullName evidence="1">Uncharacterized protein</fullName>
    </submittedName>
</protein>
<keyword evidence="2" id="KW-1185">Reference proteome</keyword>
<evidence type="ECO:0000313" key="1">
    <source>
        <dbReference type="EMBL" id="KAK9291693.1"/>
    </source>
</evidence>